<accession>A0ABW7MLH8</accession>
<keyword evidence="2" id="KW-1185">Reference proteome</keyword>
<gene>
    <name evidence="1" type="ORF">V8G56_01910</name>
</gene>
<dbReference type="Proteomes" id="UP001610104">
    <property type="component" value="Unassembled WGS sequence"/>
</dbReference>
<dbReference type="EMBL" id="JBAWKC010000001">
    <property type="protein sequence ID" value="MFH6767475.1"/>
    <property type="molecule type" value="Genomic_DNA"/>
</dbReference>
<evidence type="ECO:0000313" key="1">
    <source>
        <dbReference type="EMBL" id="MFH6767475.1"/>
    </source>
</evidence>
<proteinExistence type="predicted"/>
<sequence>MENYVKNQEFIKRAGISRSKLYRTYQESPELWDETTIKNGKRVIPEKHYKYFDRELLYRDNKSMRNLLDCLQDPKSLPYRLWYSEWTFFITISYKLDRTKEACANRMRQLYDRLETIYGGDTGLRMFFTSEPFTNRKGFHNHVIIYIENKSLKWKIKKAIEEELAKRDKIDLSNYDHRLGAIFYISKEGLNDTEWDLLGNNLKQEGIDYESKNK</sequence>
<organism evidence="1 2">
    <name type="scientific">Gaetbulibacter aquiaggeris</name>
    <dbReference type="NCBI Taxonomy" id="1735373"/>
    <lineage>
        <taxon>Bacteria</taxon>
        <taxon>Pseudomonadati</taxon>
        <taxon>Bacteroidota</taxon>
        <taxon>Flavobacteriia</taxon>
        <taxon>Flavobacteriales</taxon>
        <taxon>Flavobacteriaceae</taxon>
        <taxon>Gaetbulibacter</taxon>
    </lineage>
</organism>
<evidence type="ECO:0000313" key="2">
    <source>
        <dbReference type="Proteomes" id="UP001610104"/>
    </source>
</evidence>
<name>A0ABW7MLH8_9FLAO</name>
<dbReference type="RefSeq" id="WP_395436773.1">
    <property type="nucleotide sequence ID" value="NZ_JBAWKC010000001.1"/>
</dbReference>
<reference evidence="1 2" key="1">
    <citation type="submission" date="2024-02" db="EMBL/GenBank/DDBJ databases">
        <title>A Gaetbulibacter species isolated from tidal flats and genomic insights of their niches.</title>
        <authorList>
            <person name="Ye Y."/>
        </authorList>
    </citation>
    <scope>NUCLEOTIDE SEQUENCE [LARGE SCALE GENOMIC DNA]</scope>
    <source>
        <strain evidence="1 2">KEM-8</strain>
    </source>
</reference>
<protein>
    <recommendedName>
        <fullName evidence="3">Replication initiation protein</fullName>
    </recommendedName>
</protein>
<comment type="caution">
    <text evidence="1">The sequence shown here is derived from an EMBL/GenBank/DDBJ whole genome shotgun (WGS) entry which is preliminary data.</text>
</comment>
<evidence type="ECO:0008006" key="3">
    <source>
        <dbReference type="Google" id="ProtNLM"/>
    </source>
</evidence>